<dbReference type="Proteomes" id="UP001358417">
    <property type="component" value="Unassembled WGS sequence"/>
</dbReference>
<organism evidence="3 4">
    <name type="scientific">Exophiala bonariae</name>
    <dbReference type="NCBI Taxonomy" id="1690606"/>
    <lineage>
        <taxon>Eukaryota</taxon>
        <taxon>Fungi</taxon>
        <taxon>Dikarya</taxon>
        <taxon>Ascomycota</taxon>
        <taxon>Pezizomycotina</taxon>
        <taxon>Eurotiomycetes</taxon>
        <taxon>Chaetothyriomycetidae</taxon>
        <taxon>Chaetothyriales</taxon>
        <taxon>Herpotrichiellaceae</taxon>
        <taxon>Exophiala</taxon>
    </lineage>
</organism>
<gene>
    <name evidence="3" type="ORF">LTR84_012517</name>
</gene>
<dbReference type="AlphaFoldDB" id="A0AAV9NEL5"/>
<comment type="subcellular location">
    <subcellularLocation>
        <location evidence="1">Nucleus</location>
    </subcellularLocation>
</comment>
<protein>
    <submittedName>
        <fullName evidence="3">Uncharacterized protein</fullName>
    </submittedName>
</protein>
<proteinExistence type="predicted"/>
<sequence>MAMESKVLSEALVAWSAGHLASVDQSYETTALEARSIALNALAKAVMSPADSISSHETNTAACLVLLTSEVCQGDRAGWYNHLMGAKHIIESAKCTGLSSKAIITGPEVFKQSPEGQWVLRNFAYHDVLASVTLGRPPLINAEYLEGITDVVDTYLGVASEVLTFISEASSHGHDMLFAVSSPDEPVPETTKQQFAASLEAYLEVKQKLHDWRCDASAKPELAAVAYAYRSAALIHVYRRIRGLLHLSQSMNHTIHSEEYMNGVIASISAGLKFQAGQLLAHVSKIPLNDIPESALLFPLFMAGGEVDPTDITLLDMIRNRLRMILEKRNFINVLSALEILEELWDRKTKHASQSSNLDTVADWEDVLKAQGGLLLLT</sequence>
<dbReference type="GO" id="GO:0005634">
    <property type="term" value="C:nucleus"/>
    <property type="evidence" value="ECO:0007669"/>
    <property type="project" value="UniProtKB-SubCell"/>
</dbReference>
<evidence type="ECO:0000313" key="4">
    <source>
        <dbReference type="Proteomes" id="UP001358417"/>
    </source>
</evidence>
<dbReference type="GeneID" id="89980660"/>
<evidence type="ECO:0000313" key="3">
    <source>
        <dbReference type="EMBL" id="KAK5055967.1"/>
    </source>
</evidence>
<dbReference type="PANTHER" id="PTHR37534:SF7">
    <property type="entry name" value="TRANSCRIPTIONAL ACTIVATOR PROTEIN UGA3"/>
    <property type="match status" value="1"/>
</dbReference>
<evidence type="ECO:0000256" key="2">
    <source>
        <dbReference type="ARBA" id="ARBA00023242"/>
    </source>
</evidence>
<dbReference type="RefSeq" id="XP_064707937.1">
    <property type="nucleotide sequence ID" value="XM_064856037.1"/>
</dbReference>
<comment type="caution">
    <text evidence="3">The sequence shown here is derived from an EMBL/GenBank/DDBJ whole genome shotgun (WGS) entry which is preliminary data.</text>
</comment>
<keyword evidence="4" id="KW-1185">Reference proteome</keyword>
<keyword evidence="2" id="KW-0539">Nucleus</keyword>
<dbReference type="PANTHER" id="PTHR37534">
    <property type="entry name" value="TRANSCRIPTIONAL ACTIVATOR PROTEIN UGA3"/>
    <property type="match status" value="1"/>
</dbReference>
<dbReference type="EMBL" id="JAVRRD010000008">
    <property type="protein sequence ID" value="KAK5055967.1"/>
    <property type="molecule type" value="Genomic_DNA"/>
</dbReference>
<name>A0AAV9NEL5_9EURO</name>
<dbReference type="GO" id="GO:0045944">
    <property type="term" value="P:positive regulation of transcription by RNA polymerase II"/>
    <property type="evidence" value="ECO:0007669"/>
    <property type="project" value="TreeGrafter"/>
</dbReference>
<accession>A0AAV9NEL5</accession>
<reference evidence="3 4" key="1">
    <citation type="submission" date="2023-08" db="EMBL/GenBank/DDBJ databases">
        <title>Black Yeasts Isolated from many extreme environments.</title>
        <authorList>
            <person name="Coleine C."/>
            <person name="Stajich J.E."/>
            <person name="Selbmann L."/>
        </authorList>
    </citation>
    <scope>NUCLEOTIDE SEQUENCE [LARGE SCALE GENOMIC DNA]</scope>
    <source>
        <strain evidence="3 4">CCFEE 5792</strain>
    </source>
</reference>
<evidence type="ECO:0000256" key="1">
    <source>
        <dbReference type="ARBA" id="ARBA00004123"/>
    </source>
</evidence>
<dbReference type="InterPro" id="IPR021858">
    <property type="entry name" value="Fun_TF"/>
</dbReference>
<dbReference type="GO" id="GO:0000976">
    <property type="term" value="F:transcription cis-regulatory region binding"/>
    <property type="evidence" value="ECO:0007669"/>
    <property type="project" value="TreeGrafter"/>
</dbReference>
<dbReference type="Pfam" id="PF11951">
    <property type="entry name" value="Fungal_trans_2"/>
    <property type="match status" value="1"/>
</dbReference>
<dbReference type="GO" id="GO:0003700">
    <property type="term" value="F:DNA-binding transcription factor activity"/>
    <property type="evidence" value="ECO:0007669"/>
    <property type="project" value="TreeGrafter"/>
</dbReference>